<proteinExistence type="predicted"/>
<dbReference type="Proteomes" id="UP001379533">
    <property type="component" value="Chromosome"/>
</dbReference>
<evidence type="ECO:0000313" key="2">
    <source>
        <dbReference type="EMBL" id="WXA99571.1"/>
    </source>
</evidence>
<dbReference type="RefSeq" id="WP_394850210.1">
    <property type="nucleotide sequence ID" value="NZ_CP089982.1"/>
</dbReference>
<feature type="domain" description="Polymerase nucleotidyl transferase" evidence="1">
    <location>
        <begin position="10"/>
        <end position="61"/>
    </location>
</feature>
<accession>A0ABZ2KLN0</accession>
<dbReference type="SUPFAM" id="SSF81301">
    <property type="entry name" value="Nucleotidyltransferase"/>
    <property type="match status" value="1"/>
</dbReference>
<reference evidence="2 3" key="1">
    <citation type="submission" date="2021-12" db="EMBL/GenBank/DDBJ databases">
        <title>Discovery of the Pendulisporaceae a myxobacterial family with distinct sporulation behavior and unique specialized metabolism.</title>
        <authorList>
            <person name="Garcia R."/>
            <person name="Popoff A."/>
            <person name="Bader C.D."/>
            <person name="Loehr J."/>
            <person name="Walesch S."/>
            <person name="Walt C."/>
            <person name="Boldt J."/>
            <person name="Bunk B."/>
            <person name="Haeckl F.J.F.P.J."/>
            <person name="Gunesch A.P."/>
            <person name="Birkelbach J."/>
            <person name="Nuebel U."/>
            <person name="Pietschmann T."/>
            <person name="Bach T."/>
            <person name="Mueller R."/>
        </authorList>
    </citation>
    <scope>NUCLEOTIDE SEQUENCE [LARGE SCALE GENOMIC DNA]</scope>
    <source>
        <strain evidence="2 3">MSr12523</strain>
    </source>
</reference>
<protein>
    <submittedName>
        <fullName evidence="2">Nucleotidyltransferase domain-containing protein</fullName>
    </submittedName>
</protein>
<dbReference type="EMBL" id="CP089982">
    <property type="protein sequence ID" value="WXA99571.1"/>
    <property type="molecule type" value="Genomic_DNA"/>
</dbReference>
<sequence length="200" mass="22709">MSELRIDYDRVLRVLRRNDSDVRLCVRCGSHVYGTAREGSDEDFLVVLNDAEARQDLLWGENLNVVVHGAGTYAKALEDQSIFALEGLFAPAEHRLKDARPPFVYRRDVARLRDSAKARSDSDWTKAQKRFDAESSPKRVLHALRVLAFATQIAEHGAIVDFRVAGPWWARVRSGEHATWEALAKEFAPVRDGLLVELRR</sequence>
<name>A0ABZ2KLN0_9BACT</name>
<dbReference type="Pfam" id="PF01909">
    <property type="entry name" value="NTP_transf_2"/>
    <property type="match status" value="1"/>
</dbReference>
<dbReference type="InterPro" id="IPR002934">
    <property type="entry name" value="Polymerase_NTP_transf_dom"/>
</dbReference>
<evidence type="ECO:0000313" key="3">
    <source>
        <dbReference type="Proteomes" id="UP001379533"/>
    </source>
</evidence>
<evidence type="ECO:0000259" key="1">
    <source>
        <dbReference type="Pfam" id="PF01909"/>
    </source>
</evidence>
<dbReference type="InterPro" id="IPR043519">
    <property type="entry name" value="NT_sf"/>
</dbReference>
<organism evidence="2 3">
    <name type="scientific">Pendulispora brunnea</name>
    <dbReference type="NCBI Taxonomy" id="2905690"/>
    <lineage>
        <taxon>Bacteria</taxon>
        <taxon>Pseudomonadati</taxon>
        <taxon>Myxococcota</taxon>
        <taxon>Myxococcia</taxon>
        <taxon>Myxococcales</taxon>
        <taxon>Sorangiineae</taxon>
        <taxon>Pendulisporaceae</taxon>
        <taxon>Pendulispora</taxon>
    </lineage>
</organism>
<gene>
    <name evidence="2" type="ORF">LZC95_22480</name>
</gene>
<keyword evidence="3" id="KW-1185">Reference proteome</keyword>